<proteinExistence type="predicted"/>
<sequence>MLVENRNVGGYAIRRPRNEERARLCRDPSYIKNGNCTQQTLYKSLIWRVRMEEPNNGLLCSRFLDDLMEPAYEPESTRNHPVYTVIIIGILSYACQKSKGSGLQAQLGLWMYSMGVKRSVLQVLHKFAILYFPRSPRRQHMSISKTELDF</sequence>
<gene>
    <name evidence="1" type="ORF">ABVK25_002562</name>
</gene>
<keyword evidence="2" id="KW-1185">Reference proteome</keyword>
<dbReference type="EMBL" id="JBHFEH010000006">
    <property type="protein sequence ID" value="KAL2056823.1"/>
    <property type="molecule type" value="Genomic_DNA"/>
</dbReference>
<accession>A0ABR4BGX6</accession>
<reference evidence="1 2" key="1">
    <citation type="submission" date="2024-09" db="EMBL/GenBank/DDBJ databases">
        <title>Rethinking Asexuality: The Enigmatic Case of Functional Sexual Genes in Lepraria (Stereocaulaceae).</title>
        <authorList>
            <person name="Doellman M."/>
            <person name="Sun Y."/>
            <person name="Barcenas-Pena A."/>
            <person name="Lumbsch H.T."/>
            <person name="Grewe F."/>
        </authorList>
    </citation>
    <scope>NUCLEOTIDE SEQUENCE [LARGE SCALE GENOMIC DNA]</scope>
    <source>
        <strain evidence="1 2">Grewe 0041</strain>
    </source>
</reference>
<organism evidence="1 2">
    <name type="scientific">Lepraria finkii</name>
    <dbReference type="NCBI Taxonomy" id="1340010"/>
    <lineage>
        <taxon>Eukaryota</taxon>
        <taxon>Fungi</taxon>
        <taxon>Dikarya</taxon>
        <taxon>Ascomycota</taxon>
        <taxon>Pezizomycotina</taxon>
        <taxon>Lecanoromycetes</taxon>
        <taxon>OSLEUM clade</taxon>
        <taxon>Lecanoromycetidae</taxon>
        <taxon>Lecanorales</taxon>
        <taxon>Lecanorineae</taxon>
        <taxon>Stereocaulaceae</taxon>
        <taxon>Lepraria</taxon>
    </lineage>
</organism>
<evidence type="ECO:0000313" key="1">
    <source>
        <dbReference type="EMBL" id="KAL2056823.1"/>
    </source>
</evidence>
<dbReference type="Proteomes" id="UP001590951">
    <property type="component" value="Unassembled WGS sequence"/>
</dbReference>
<protein>
    <submittedName>
        <fullName evidence="1">Uncharacterized protein</fullName>
    </submittedName>
</protein>
<comment type="caution">
    <text evidence="1">The sequence shown here is derived from an EMBL/GenBank/DDBJ whole genome shotgun (WGS) entry which is preliminary data.</text>
</comment>
<name>A0ABR4BGX6_9LECA</name>
<evidence type="ECO:0000313" key="2">
    <source>
        <dbReference type="Proteomes" id="UP001590951"/>
    </source>
</evidence>